<dbReference type="Proteomes" id="UP001500767">
    <property type="component" value="Unassembled WGS sequence"/>
</dbReference>
<comment type="caution">
    <text evidence="1">The sequence shown here is derived from an EMBL/GenBank/DDBJ whole genome shotgun (WGS) entry which is preliminary data.</text>
</comment>
<dbReference type="EMBL" id="BAAAYR010000001">
    <property type="protein sequence ID" value="GAA3556904.1"/>
    <property type="molecule type" value="Genomic_DNA"/>
</dbReference>
<sequence length="159" mass="16265">MSTLSAFVPVSREQALALRAGEELAGLTAYAPGPALLAAHDLGPADDEEAGFVALGYAGLAALLAGPGLRTVLAVAVDSGRVDDRGSEFGEVVVRGLRWSAVTAVFADEPGAAEDLDAARAVAGGRALGDVADDEDVVGLVDRWDLLWYAPEELDASFG</sequence>
<dbReference type="Pfam" id="PF21853">
    <property type="entry name" value="DUF6912"/>
    <property type="match status" value="1"/>
</dbReference>
<protein>
    <submittedName>
        <fullName evidence="1">Uncharacterized protein</fullName>
    </submittedName>
</protein>
<gene>
    <name evidence="1" type="ORF">GCM10022197_10100</name>
</gene>
<evidence type="ECO:0000313" key="1">
    <source>
        <dbReference type="EMBL" id="GAA3556904.1"/>
    </source>
</evidence>
<reference evidence="2" key="1">
    <citation type="journal article" date="2019" name="Int. J. Syst. Evol. Microbiol.">
        <title>The Global Catalogue of Microorganisms (GCM) 10K type strain sequencing project: providing services to taxonomists for standard genome sequencing and annotation.</title>
        <authorList>
            <consortium name="The Broad Institute Genomics Platform"/>
            <consortium name="The Broad Institute Genome Sequencing Center for Infectious Disease"/>
            <person name="Wu L."/>
            <person name="Ma J."/>
        </authorList>
    </citation>
    <scope>NUCLEOTIDE SEQUENCE [LARGE SCALE GENOMIC DNA]</scope>
    <source>
        <strain evidence="2">JCM 16540</strain>
    </source>
</reference>
<organism evidence="1 2">
    <name type="scientific">Microlunatus spumicola</name>
    <dbReference type="NCBI Taxonomy" id="81499"/>
    <lineage>
        <taxon>Bacteria</taxon>
        <taxon>Bacillati</taxon>
        <taxon>Actinomycetota</taxon>
        <taxon>Actinomycetes</taxon>
        <taxon>Propionibacteriales</taxon>
        <taxon>Propionibacteriaceae</taxon>
        <taxon>Microlunatus</taxon>
    </lineage>
</organism>
<keyword evidence="2" id="KW-1185">Reference proteome</keyword>
<proteinExistence type="predicted"/>
<dbReference type="RefSeq" id="WP_204911953.1">
    <property type="nucleotide sequence ID" value="NZ_BAAAYR010000001.1"/>
</dbReference>
<name>A0ABP6WWY9_9ACTN</name>
<accession>A0ABP6WWY9</accession>
<dbReference type="InterPro" id="IPR054206">
    <property type="entry name" value="DUF6912"/>
</dbReference>
<evidence type="ECO:0000313" key="2">
    <source>
        <dbReference type="Proteomes" id="UP001500767"/>
    </source>
</evidence>